<dbReference type="Gene3D" id="2.70.70.10">
    <property type="entry name" value="Glucose Permease (Domain IIA)"/>
    <property type="match status" value="1"/>
</dbReference>
<feature type="domain" description="M23ase beta-sheet core" evidence="3">
    <location>
        <begin position="116"/>
        <end position="210"/>
    </location>
</feature>
<dbReference type="Pfam" id="PF01551">
    <property type="entry name" value="Peptidase_M23"/>
    <property type="match status" value="1"/>
</dbReference>
<evidence type="ECO:0000256" key="2">
    <source>
        <dbReference type="SAM" id="SignalP"/>
    </source>
</evidence>
<dbReference type="PANTHER" id="PTHR21666">
    <property type="entry name" value="PEPTIDASE-RELATED"/>
    <property type="match status" value="1"/>
</dbReference>
<keyword evidence="5" id="KW-1185">Reference proteome</keyword>
<accession>A0A0G3XA16</accession>
<dbReference type="EMBL" id="CP011805">
    <property type="protein sequence ID" value="AKM08400.1"/>
    <property type="molecule type" value="Genomic_DNA"/>
</dbReference>
<evidence type="ECO:0000259" key="3">
    <source>
        <dbReference type="Pfam" id="PF01551"/>
    </source>
</evidence>
<feature type="signal peptide" evidence="2">
    <location>
        <begin position="1"/>
        <end position="36"/>
    </location>
</feature>
<dbReference type="PANTHER" id="PTHR21666:SF289">
    <property type="entry name" value="L-ALA--D-GLU ENDOPEPTIDASE"/>
    <property type="match status" value="1"/>
</dbReference>
<reference evidence="4 5" key="1">
    <citation type="submission" date="2015-06" db="EMBL/GenBank/DDBJ databases">
        <authorList>
            <person name="Kim K.M."/>
        </authorList>
    </citation>
    <scope>NUCLEOTIDE SEQUENCE [LARGE SCALE GENOMIC DNA]</scope>
    <source>
        <strain evidence="4 5">KCTC 22370</strain>
    </source>
</reference>
<dbReference type="InterPro" id="IPR050570">
    <property type="entry name" value="Cell_wall_metabolism_enzyme"/>
</dbReference>
<evidence type="ECO:0000256" key="1">
    <source>
        <dbReference type="ARBA" id="ARBA00022729"/>
    </source>
</evidence>
<organism evidence="4 5">
    <name type="scientific">Pelagerythrobacter marensis</name>
    <dbReference type="NCBI Taxonomy" id="543877"/>
    <lineage>
        <taxon>Bacteria</taxon>
        <taxon>Pseudomonadati</taxon>
        <taxon>Pseudomonadota</taxon>
        <taxon>Alphaproteobacteria</taxon>
        <taxon>Sphingomonadales</taxon>
        <taxon>Erythrobacteraceae</taxon>
        <taxon>Pelagerythrobacter</taxon>
    </lineage>
</organism>
<gene>
    <name evidence="4" type="ORF">AM2010_2344</name>
</gene>
<evidence type="ECO:0000313" key="4">
    <source>
        <dbReference type="EMBL" id="AKM08400.1"/>
    </source>
</evidence>
<dbReference type="InterPro" id="IPR016047">
    <property type="entry name" value="M23ase_b-sheet_dom"/>
</dbReference>
<feature type="chain" id="PRO_5005186056" evidence="2">
    <location>
        <begin position="37"/>
        <end position="237"/>
    </location>
</feature>
<dbReference type="FunFam" id="2.70.70.10:FF:000006">
    <property type="entry name" value="M23 family peptidase"/>
    <property type="match status" value="1"/>
</dbReference>
<protein>
    <submittedName>
        <fullName evidence="4">Membrane protein</fullName>
    </submittedName>
</protein>
<dbReference type="PROSITE" id="PS51318">
    <property type="entry name" value="TAT"/>
    <property type="match status" value="1"/>
</dbReference>
<dbReference type="GO" id="GO:0004222">
    <property type="term" value="F:metalloendopeptidase activity"/>
    <property type="evidence" value="ECO:0007669"/>
    <property type="project" value="TreeGrafter"/>
</dbReference>
<sequence length="237" mass="24488" precursor="true">MVATPFSRRIARVAAIAAAAAAAAAAATLTATPALANSSAAAVDMAAPVQDAQASPMGGDAQFRELFASWRSLDGNDKQPVATPGISVPSRMPLEDSRLTSGYGMRNHPVLGGRRAHSGIDLAAPTGTPVYATADGIIGRANWFSSYGLFIQIEHGANLQTRYAHLSKLAVADGQRVKKGDLIGYVGSTGRSTGPHLHYEVRVDGKAVNPMPYMIESEAQQAFALATGEGGQGGGDE</sequence>
<dbReference type="InterPro" id="IPR011055">
    <property type="entry name" value="Dup_hybrid_motif"/>
</dbReference>
<dbReference type="Proteomes" id="UP000037643">
    <property type="component" value="Chromosome"/>
</dbReference>
<dbReference type="KEGG" id="amx:AM2010_2344"/>
<keyword evidence="1 2" id="KW-0732">Signal</keyword>
<dbReference type="CDD" id="cd12797">
    <property type="entry name" value="M23_peptidase"/>
    <property type="match status" value="1"/>
</dbReference>
<name>A0A0G3XA16_9SPHN</name>
<dbReference type="PATRIC" id="fig|543877.4.peg.2379"/>
<dbReference type="SUPFAM" id="SSF51261">
    <property type="entry name" value="Duplicated hybrid motif"/>
    <property type="match status" value="1"/>
</dbReference>
<dbReference type="STRING" id="543877.AM2010_2344"/>
<dbReference type="RefSeq" id="WP_420834961.1">
    <property type="nucleotide sequence ID" value="NZ_CP011805.1"/>
</dbReference>
<dbReference type="AlphaFoldDB" id="A0A0G3XA16"/>
<evidence type="ECO:0000313" key="5">
    <source>
        <dbReference type="Proteomes" id="UP000037643"/>
    </source>
</evidence>
<dbReference type="InterPro" id="IPR006311">
    <property type="entry name" value="TAT_signal"/>
</dbReference>
<proteinExistence type="predicted"/>